<evidence type="ECO:0000313" key="2">
    <source>
        <dbReference type="Proteomes" id="UP000789405"/>
    </source>
</evidence>
<organism evidence="1 2">
    <name type="scientific">Dentiscutata erythropus</name>
    <dbReference type="NCBI Taxonomy" id="1348616"/>
    <lineage>
        <taxon>Eukaryota</taxon>
        <taxon>Fungi</taxon>
        <taxon>Fungi incertae sedis</taxon>
        <taxon>Mucoromycota</taxon>
        <taxon>Glomeromycotina</taxon>
        <taxon>Glomeromycetes</taxon>
        <taxon>Diversisporales</taxon>
        <taxon>Gigasporaceae</taxon>
        <taxon>Dentiscutata</taxon>
    </lineage>
</organism>
<name>A0A9N9G880_9GLOM</name>
<protein>
    <submittedName>
        <fullName evidence="1">11404_t:CDS:1</fullName>
    </submittedName>
</protein>
<dbReference type="AlphaFoldDB" id="A0A9N9G880"/>
<dbReference type="Proteomes" id="UP000789405">
    <property type="component" value="Unassembled WGS sequence"/>
</dbReference>
<accession>A0A9N9G880</accession>
<keyword evidence="2" id="KW-1185">Reference proteome</keyword>
<gene>
    <name evidence="1" type="ORF">DERYTH_LOCUS7205</name>
</gene>
<sequence>MPESSSLCRLSAKPNSRIIPYLIKYTKISLQNFSNDEYAYLVESQLLLNEEYSCSLSKESSLLFDEQQPLSLDKNPLLLDDDFSSNKLSIYSKPVSDEEFSESSTNSTQNTITEVSKPSQQNIIVWYYMKKDKPAKMIRCRAWIGSDDNLKQCTNTFKITSTTNLASHFQTIHRLSKTGPLSGGKEVTQLQPVQLDPSQPTLLELVNRQTTSLSNKKQNRIISRILA</sequence>
<comment type="caution">
    <text evidence="1">The sequence shown here is derived from an EMBL/GenBank/DDBJ whole genome shotgun (WGS) entry which is preliminary data.</text>
</comment>
<proteinExistence type="predicted"/>
<reference evidence="1" key="1">
    <citation type="submission" date="2021-06" db="EMBL/GenBank/DDBJ databases">
        <authorList>
            <person name="Kallberg Y."/>
            <person name="Tangrot J."/>
            <person name="Rosling A."/>
        </authorList>
    </citation>
    <scope>NUCLEOTIDE SEQUENCE</scope>
    <source>
        <strain evidence="1">MA453B</strain>
    </source>
</reference>
<dbReference type="EMBL" id="CAJVPY010003441">
    <property type="protein sequence ID" value="CAG8591884.1"/>
    <property type="molecule type" value="Genomic_DNA"/>
</dbReference>
<dbReference type="OrthoDB" id="10596680at2759"/>
<evidence type="ECO:0000313" key="1">
    <source>
        <dbReference type="EMBL" id="CAG8591884.1"/>
    </source>
</evidence>